<proteinExistence type="predicted"/>
<dbReference type="Pfam" id="PF15428">
    <property type="entry name" value="Imm26"/>
    <property type="match status" value="1"/>
</dbReference>
<dbReference type="RefSeq" id="WP_348265171.1">
    <property type="nucleotide sequence ID" value="NZ_CP121196.1"/>
</dbReference>
<organism evidence="1">
    <name type="scientific">Telmatobacter sp. DSM 110680</name>
    <dbReference type="NCBI Taxonomy" id="3036704"/>
    <lineage>
        <taxon>Bacteria</taxon>
        <taxon>Pseudomonadati</taxon>
        <taxon>Acidobacteriota</taxon>
        <taxon>Terriglobia</taxon>
        <taxon>Terriglobales</taxon>
        <taxon>Acidobacteriaceae</taxon>
        <taxon>Telmatobacter</taxon>
    </lineage>
</organism>
<dbReference type="EMBL" id="CP121196">
    <property type="protein sequence ID" value="XBH19949.1"/>
    <property type="molecule type" value="Genomic_DNA"/>
</dbReference>
<dbReference type="InterPro" id="IPR029278">
    <property type="entry name" value="Imm26"/>
</dbReference>
<protein>
    <submittedName>
        <fullName evidence="1">Imm26 family immunity protein</fullName>
    </submittedName>
</protein>
<sequence length="175" mass="19636">MTELRSLEEANEVSAVRLVSKRQKAKVGDIFRLSPVEGIFLWGRLIKRGSFFGLDADFNLIYIYDAIGPDRPSPTSLSSQNLMIGPSVVNNLGWARGYWQIVASEPVMPGDALDHHFFIRYHGTGSTLDYDIVDEQGHAVRSPKVEKTELAQSGFGNFNSIDWQLRAILRKRGII</sequence>
<dbReference type="AlphaFoldDB" id="A0AAU7DQI3"/>
<gene>
    <name evidence="1" type="ORF">P8935_11655</name>
</gene>
<evidence type="ECO:0000313" key="1">
    <source>
        <dbReference type="EMBL" id="XBH19949.1"/>
    </source>
</evidence>
<name>A0AAU7DQI3_9BACT</name>
<accession>A0AAU7DQI3</accession>
<reference evidence="1" key="1">
    <citation type="submission" date="2023-03" db="EMBL/GenBank/DDBJ databases">
        <title>Edaphobacter sp.</title>
        <authorList>
            <person name="Huber K.J."/>
            <person name="Papendorf J."/>
            <person name="Pilke C."/>
            <person name="Bunk B."/>
            <person name="Sproeer C."/>
            <person name="Pester M."/>
        </authorList>
    </citation>
    <scope>NUCLEOTIDE SEQUENCE</scope>
    <source>
        <strain evidence="1">DSM 110680</strain>
    </source>
</reference>